<evidence type="ECO:0000259" key="5">
    <source>
        <dbReference type="Pfam" id="PF01979"/>
    </source>
</evidence>
<dbReference type="InterPro" id="IPR011059">
    <property type="entry name" value="Metal-dep_hydrolase_composite"/>
</dbReference>
<dbReference type="HOGENOM" id="CLU_015572_1_1_2"/>
<comment type="pathway">
    <text evidence="4">Pyrimidine metabolism; UMP biosynthesis via de novo pathway; (S)-dihydroorotate from bicarbonate: step 3/3.</text>
</comment>
<comment type="function">
    <text evidence="4">Catalyzes the reversible cyclization of carbamoyl aspartate to dihydroorotate.</text>
</comment>
<dbReference type="GeneID" id="2844747"/>
<dbReference type="GO" id="GO:0005737">
    <property type="term" value="C:cytoplasm"/>
    <property type="evidence" value="ECO:0007669"/>
    <property type="project" value="TreeGrafter"/>
</dbReference>
<dbReference type="InterPro" id="IPR006680">
    <property type="entry name" value="Amidohydro-rel"/>
</dbReference>
<feature type="domain" description="Amidohydrolase-related" evidence="5">
    <location>
        <begin position="43"/>
        <end position="370"/>
    </location>
</feature>
<dbReference type="EC" id="3.5.2.3" evidence="4"/>
<evidence type="ECO:0000256" key="1">
    <source>
        <dbReference type="ARBA" id="ARBA00022723"/>
    </source>
</evidence>
<accession>Q6KZ43</accession>
<feature type="binding site" evidence="4">
    <location>
        <position position="53"/>
    </location>
    <ligand>
        <name>Zn(2+)</name>
        <dbReference type="ChEBI" id="CHEBI:29105"/>
        <label>1</label>
    </ligand>
</feature>
<sequence>MIYAGNFYYKDHFEYLEIDVNNGIITSIKKNIPGKKIKLNGAVMPAGTDSHVHFRDPGETYKEDFSTGTMSAIFGGTTTIIDMPNNKIRIDNYQAFSDKLAIVSRKAYCDFGLYSMFTGDNSLIIDKRSTGIKIYMGNTTNTNGSDITNEEISKIKDLNVPVFFHAEDSECLKKHYFNAKNLKEYDKSRPVECEILSVEKIKNYDLNTKVIAHKTFIDKIEMLSEASPHHLLLNNDMDLGSYGKVNPPLRSRSAQSLLLNSYISGNFDILSSDHAPHSQNEKTDFEYALPGIIGVETRIPLMLALVSKKILPIDVFYKTAIYNPAKLFKIRKGVIDNGYYADFFSFDYHNIERLNDYKLHSKNPVSPFNGFDVIFPDSVVLRGDVIIDNREILDERSGKFINELNQSA</sequence>
<dbReference type="EMBL" id="AE017261">
    <property type="protein sequence ID" value="AAT44009.1"/>
    <property type="molecule type" value="Genomic_DNA"/>
</dbReference>
<feature type="binding site" evidence="4">
    <location>
        <position position="213"/>
    </location>
    <ligand>
        <name>Zn(2+)</name>
        <dbReference type="ChEBI" id="CHEBI:29105"/>
        <label>2</label>
    </ligand>
</feature>
<dbReference type="GO" id="GO:0008270">
    <property type="term" value="F:zinc ion binding"/>
    <property type="evidence" value="ECO:0007669"/>
    <property type="project" value="UniProtKB-UniRule"/>
</dbReference>
<feature type="binding site" evidence="4">
    <location>
        <position position="133"/>
    </location>
    <ligand>
        <name>Zn(2+)</name>
        <dbReference type="ChEBI" id="CHEBI:29105"/>
        <label>2</label>
    </ligand>
</feature>
<dbReference type="SUPFAM" id="SSF51338">
    <property type="entry name" value="Composite domain of metallo-dependent hydrolases"/>
    <property type="match status" value="1"/>
</dbReference>
<dbReference type="InterPro" id="IPR050138">
    <property type="entry name" value="DHOase/Allantoinase_Hydrolase"/>
</dbReference>
<dbReference type="UniPathway" id="UPA00070">
    <property type="reaction ID" value="UER00117"/>
</dbReference>
<dbReference type="InParanoid" id="Q6KZ43"/>
<dbReference type="FunCoup" id="Q6KZ43">
    <property type="interactions" value="61"/>
</dbReference>
<evidence type="ECO:0000313" key="6">
    <source>
        <dbReference type="EMBL" id="AAT44009.1"/>
    </source>
</evidence>
<evidence type="ECO:0000256" key="2">
    <source>
        <dbReference type="ARBA" id="ARBA00022801"/>
    </source>
</evidence>
<dbReference type="InterPro" id="IPR004722">
    <property type="entry name" value="DHOase"/>
</dbReference>
<dbReference type="PROSITE" id="PS00482">
    <property type="entry name" value="DIHYDROOROTASE_1"/>
    <property type="match status" value="1"/>
</dbReference>
<feature type="binding site" evidence="4">
    <location>
        <position position="51"/>
    </location>
    <ligand>
        <name>Zn(2+)</name>
        <dbReference type="ChEBI" id="CHEBI:29105"/>
        <label>1</label>
    </ligand>
</feature>
<dbReference type="PaxDb" id="263820-PTO1424"/>
<dbReference type="NCBIfam" id="NF002284">
    <property type="entry name" value="PRK01211.1"/>
    <property type="match status" value="1"/>
</dbReference>
<dbReference type="AlphaFoldDB" id="Q6KZ43"/>
<feature type="binding site" evidence="4">
    <location>
        <begin position="53"/>
        <end position="55"/>
    </location>
    <ligand>
        <name>substrate</name>
    </ligand>
</feature>
<dbReference type="Gene3D" id="3.20.20.140">
    <property type="entry name" value="Metal-dependent hydrolases"/>
    <property type="match status" value="1"/>
</dbReference>
<reference evidence="6 7" key="1">
    <citation type="journal article" date="2004" name="Proc. Natl. Acad. Sci. U.S.A.">
        <title>Genome sequence of Picrophilus torridus and its implications for life around pH 0.</title>
        <authorList>
            <person name="Futterer O."/>
            <person name="Angelov A."/>
            <person name="Liesegang H."/>
            <person name="Gottschalk G."/>
            <person name="Schleper C."/>
            <person name="Schepers B."/>
            <person name="Dock C."/>
            <person name="Antranikian G."/>
            <person name="Liebl W."/>
        </authorList>
    </citation>
    <scope>NUCLEOTIDE SEQUENCE [LARGE SCALE GENOMIC DNA]</scope>
    <source>
        <strain evidence="7">ATCC 700027 / DSM 9790 / JCM 10055 / NBRC 100828</strain>
    </source>
</reference>
<keyword evidence="2 4" id="KW-0378">Hydrolase</keyword>
<dbReference type="PROSITE" id="PS00483">
    <property type="entry name" value="DIHYDROOROTASE_2"/>
    <property type="match status" value="1"/>
</dbReference>
<organism evidence="6 7">
    <name type="scientific">Picrophilus torridus (strain ATCC 700027 / DSM 9790 / JCM 10055 / NBRC 100828 / KAW 2/3)</name>
    <dbReference type="NCBI Taxonomy" id="1122961"/>
    <lineage>
        <taxon>Archaea</taxon>
        <taxon>Methanobacteriati</taxon>
        <taxon>Thermoplasmatota</taxon>
        <taxon>Thermoplasmata</taxon>
        <taxon>Thermoplasmatales</taxon>
        <taxon>Picrophilaceae</taxon>
        <taxon>Picrophilus</taxon>
    </lineage>
</organism>
<feature type="binding site" evidence="4">
    <location>
        <position position="273"/>
    </location>
    <ligand>
        <name>Zn(2+)</name>
        <dbReference type="ChEBI" id="CHEBI:29105"/>
        <label>1</label>
    </ligand>
</feature>
<comment type="catalytic activity">
    <reaction evidence="4">
        <text>(S)-dihydroorotate + H2O = N-carbamoyl-L-aspartate + H(+)</text>
        <dbReference type="Rhea" id="RHEA:24296"/>
        <dbReference type="ChEBI" id="CHEBI:15377"/>
        <dbReference type="ChEBI" id="CHEBI:15378"/>
        <dbReference type="ChEBI" id="CHEBI:30864"/>
        <dbReference type="ChEBI" id="CHEBI:32814"/>
        <dbReference type="EC" id="3.5.2.3"/>
    </reaction>
</comment>
<keyword evidence="4" id="KW-0862">Zinc</keyword>
<dbReference type="GO" id="GO:0004151">
    <property type="term" value="F:dihydroorotase activity"/>
    <property type="evidence" value="ECO:0007669"/>
    <property type="project" value="UniProtKB-UniRule"/>
</dbReference>
<dbReference type="SUPFAM" id="SSF51556">
    <property type="entry name" value="Metallo-dependent hydrolases"/>
    <property type="match status" value="1"/>
</dbReference>
<dbReference type="GO" id="GO:0006145">
    <property type="term" value="P:purine nucleobase catabolic process"/>
    <property type="evidence" value="ECO:0007669"/>
    <property type="project" value="TreeGrafter"/>
</dbReference>
<feature type="binding site" evidence="4">
    <location>
        <position position="277"/>
    </location>
    <ligand>
        <name>substrate</name>
    </ligand>
</feature>
<feature type="binding site" evidence="4">
    <location>
        <position position="165"/>
    </location>
    <ligand>
        <name>Zn(2+)</name>
        <dbReference type="ChEBI" id="CHEBI:29105"/>
        <label>2</label>
    </ligand>
</feature>
<dbReference type="eggNOG" id="arCOG00689">
    <property type="taxonomic scope" value="Archaea"/>
</dbReference>
<evidence type="ECO:0000313" key="7">
    <source>
        <dbReference type="Proteomes" id="UP000000438"/>
    </source>
</evidence>
<feature type="modified residue" description="N6-carboxylysine" evidence="4">
    <location>
        <position position="133"/>
    </location>
</feature>
<feature type="active site" evidence="4">
    <location>
        <position position="273"/>
    </location>
</feature>
<dbReference type="PATRIC" id="fig|263820.9.peg.1478"/>
<dbReference type="Pfam" id="PF01979">
    <property type="entry name" value="Amidohydro_1"/>
    <property type="match status" value="1"/>
</dbReference>
<feature type="binding site" evidence="4">
    <location>
        <position position="133"/>
    </location>
    <ligand>
        <name>Zn(2+)</name>
        <dbReference type="ChEBI" id="CHEBI:29105"/>
        <label>1</label>
    </ligand>
</feature>
<dbReference type="InterPro" id="IPR002195">
    <property type="entry name" value="Dihydroorotase_CS"/>
</dbReference>
<dbReference type="GO" id="GO:0044205">
    <property type="term" value="P:'de novo' UMP biosynthetic process"/>
    <property type="evidence" value="ECO:0007669"/>
    <property type="project" value="UniProtKB-UniRule"/>
</dbReference>
<gene>
    <name evidence="4" type="primary">pyrC</name>
    <name evidence="6" type="ordered locus">PTO1424</name>
</gene>
<evidence type="ECO:0000256" key="3">
    <source>
        <dbReference type="ARBA" id="ARBA00022975"/>
    </source>
</evidence>
<dbReference type="Gene3D" id="2.30.40.10">
    <property type="entry name" value="Urease, subunit C, domain 1"/>
    <property type="match status" value="1"/>
</dbReference>
<dbReference type="GO" id="GO:0004038">
    <property type="term" value="F:allantoinase activity"/>
    <property type="evidence" value="ECO:0007669"/>
    <property type="project" value="TreeGrafter"/>
</dbReference>
<dbReference type="HAMAP" id="MF_00220_A">
    <property type="entry name" value="PyrC_classI_A"/>
    <property type="match status" value="1"/>
</dbReference>
<dbReference type="PANTHER" id="PTHR43668">
    <property type="entry name" value="ALLANTOINASE"/>
    <property type="match status" value="1"/>
</dbReference>
<name>Q6KZ43_PICTO</name>
<dbReference type="InterPro" id="IPR032466">
    <property type="entry name" value="Metal_Hydrolase"/>
</dbReference>
<keyword evidence="3 4" id="KW-0665">Pyrimidine biosynthesis</keyword>
<dbReference type="STRING" id="263820.PTO1424"/>
<dbReference type="RefSeq" id="WP_011178225.1">
    <property type="nucleotide sequence ID" value="NC_005877.1"/>
</dbReference>
<dbReference type="OrthoDB" id="50279at2157"/>
<keyword evidence="1 4" id="KW-0479">Metal-binding</keyword>
<feature type="binding site" evidence="4">
    <location>
        <begin position="290"/>
        <end position="291"/>
    </location>
    <ligand>
        <name>substrate</name>
    </ligand>
</feature>
<evidence type="ECO:0000256" key="4">
    <source>
        <dbReference type="HAMAP-Rule" id="MF_00220"/>
    </source>
</evidence>
<feature type="binding site" evidence="4">
    <location>
        <position position="85"/>
    </location>
    <ligand>
        <name>substrate</name>
    </ligand>
</feature>
<dbReference type="KEGG" id="pto:PTO1424"/>
<comment type="similarity">
    <text evidence="4">Belongs to the metallo-dependent hydrolases superfamily. DHOase family. Class I DHOase subfamily.</text>
</comment>
<dbReference type="Proteomes" id="UP000000438">
    <property type="component" value="Chromosome"/>
</dbReference>
<protein>
    <recommendedName>
        <fullName evidence="4">Dihydroorotase</fullName>
        <shortName evidence="4">DHOase</shortName>
        <ecNumber evidence="4">3.5.2.3</ecNumber>
    </recommendedName>
</protein>
<dbReference type="PANTHER" id="PTHR43668:SF2">
    <property type="entry name" value="ALLANTOINASE"/>
    <property type="match status" value="1"/>
</dbReference>
<comment type="cofactor">
    <cofactor evidence="4">
        <name>Zn(2+)</name>
        <dbReference type="ChEBI" id="CHEBI:29105"/>
    </cofactor>
    <text evidence="4">Binds 2 Zn(2+) ions per subunit.</text>
</comment>
<proteinExistence type="inferred from homology"/>